<name>A0ACB8UI37_9APHY</name>
<proteinExistence type="predicted"/>
<organism evidence="1 2">
    <name type="scientific">Irpex rosettiformis</name>
    <dbReference type="NCBI Taxonomy" id="378272"/>
    <lineage>
        <taxon>Eukaryota</taxon>
        <taxon>Fungi</taxon>
        <taxon>Dikarya</taxon>
        <taxon>Basidiomycota</taxon>
        <taxon>Agaricomycotina</taxon>
        <taxon>Agaricomycetes</taxon>
        <taxon>Polyporales</taxon>
        <taxon>Irpicaceae</taxon>
        <taxon>Irpex</taxon>
    </lineage>
</organism>
<reference evidence="1" key="1">
    <citation type="journal article" date="2021" name="Environ. Microbiol.">
        <title>Gene family expansions and transcriptome signatures uncover fungal adaptations to wood decay.</title>
        <authorList>
            <person name="Hage H."/>
            <person name="Miyauchi S."/>
            <person name="Viragh M."/>
            <person name="Drula E."/>
            <person name="Min B."/>
            <person name="Chaduli D."/>
            <person name="Navarro D."/>
            <person name="Favel A."/>
            <person name="Norest M."/>
            <person name="Lesage-Meessen L."/>
            <person name="Balint B."/>
            <person name="Merenyi Z."/>
            <person name="de Eugenio L."/>
            <person name="Morin E."/>
            <person name="Martinez A.T."/>
            <person name="Baldrian P."/>
            <person name="Stursova M."/>
            <person name="Martinez M.J."/>
            <person name="Novotny C."/>
            <person name="Magnuson J.K."/>
            <person name="Spatafora J.W."/>
            <person name="Maurice S."/>
            <person name="Pangilinan J."/>
            <person name="Andreopoulos W."/>
            <person name="LaButti K."/>
            <person name="Hundley H."/>
            <person name="Na H."/>
            <person name="Kuo A."/>
            <person name="Barry K."/>
            <person name="Lipzen A."/>
            <person name="Henrissat B."/>
            <person name="Riley R."/>
            <person name="Ahrendt S."/>
            <person name="Nagy L.G."/>
            <person name="Grigoriev I.V."/>
            <person name="Martin F."/>
            <person name="Rosso M.N."/>
        </authorList>
    </citation>
    <scope>NUCLEOTIDE SEQUENCE</scope>
    <source>
        <strain evidence="1">CBS 384.51</strain>
    </source>
</reference>
<keyword evidence="2" id="KW-1185">Reference proteome</keyword>
<accession>A0ACB8UI37</accession>
<sequence length="327" mass="36680">MSTDSDSDHPTIFDTTTCIRKGLCPVSSIRNKDDPLESHSLYFEQHGTGPEKIIFIMGLNSSSFAWEWQVEYFPQIADYSVLVFDNRGVGNSGAPRGPYTTSGMAEDAIALLNYVGWTEHRDLHVVGVSLGGMIAQELASRIPERIISLTLGVTTAGGWPWSNLPPWKGLSTLARLTFISDPEVKIPMILEMAFPVEWLDSKAEDDTQGRTNREIITVVYRRRIQLTRPQKFVGHVSQMVAGLTHYVSPDRLRQISKNIPKILILTGDDDHLVRPSGSVHLKEHMPEAEFVQWEKTGHAIHMQHVKRFNGLLERVFAEGKQHAPSSD</sequence>
<protein>
    <submittedName>
        <fullName evidence="1">Alpha/beta-hydrolase</fullName>
    </submittedName>
</protein>
<dbReference type="EMBL" id="MU274901">
    <property type="protein sequence ID" value="KAI0093979.1"/>
    <property type="molecule type" value="Genomic_DNA"/>
</dbReference>
<evidence type="ECO:0000313" key="2">
    <source>
        <dbReference type="Proteomes" id="UP001055072"/>
    </source>
</evidence>
<gene>
    <name evidence="1" type="ORF">BDY19DRAFT_919924</name>
</gene>
<evidence type="ECO:0000313" key="1">
    <source>
        <dbReference type="EMBL" id="KAI0093979.1"/>
    </source>
</evidence>
<comment type="caution">
    <text evidence="1">The sequence shown here is derived from an EMBL/GenBank/DDBJ whole genome shotgun (WGS) entry which is preliminary data.</text>
</comment>
<dbReference type="Proteomes" id="UP001055072">
    <property type="component" value="Unassembled WGS sequence"/>
</dbReference>